<feature type="region of interest" description="Disordered" evidence="1">
    <location>
        <begin position="288"/>
        <end position="332"/>
    </location>
</feature>
<accession>A0ABN9M8S5</accession>
<dbReference type="EMBL" id="CAUEEQ010053693">
    <property type="protein sequence ID" value="CAJ0961879.1"/>
    <property type="molecule type" value="Genomic_DNA"/>
</dbReference>
<evidence type="ECO:0000313" key="3">
    <source>
        <dbReference type="Proteomes" id="UP001176940"/>
    </source>
</evidence>
<evidence type="ECO:0000313" key="2">
    <source>
        <dbReference type="EMBL" id="CAJ0961879.1"/>
    </source>
</evidence>
<reference evidence="2" key="1">
    <citation type="submission" date="2023-07" db="EMBL/GenBank/DDBJ databases">
        <authorList>
            <person name="Stuckert A."/>
        </authorList>
    </citation>
    <scope>NUCLEOTIDE SEQUENCE</scope>
</reference>
<sequence>MKQNVPETGLFAYTSEDGERIIREVETNATFLGTPSLHDLKLKYENTLKKSTTLQVHLITLSEYYKAKKIPRGLRSNIRPNLITNDSLFCARFRLCSHLAVSLCGFSRSGFDKSAGQNNCGSPCRFIAGLHVTVNAMETAADPQHQNRGGSAVKTAKCEYSLSMISNKYGLDIILLNIEYLQQELKKVDLDIPVMESEIKSLLREDEWTSFRELLKTKFDKLRLELEEVKRRKWNRDMEDYREGNIYNWQRETSGNWRKKVFFPKKKTLFAHMTVIFCNLTMTLSGLDSPKEKLKNTGKGEEKNTGDSKKEKKGKYKSPAEKQVATRSKDQV</sequence>
<dbReference type="Proteomes" id="UP001176940">
    <property type="component" value="Unassembled WGS sequence"/>
</dbReference>
<protein>
    <submittedName>
        <fullName evidence="2">Uncharacterized protein</fullName>
    </submittedName>
</protein>
<gene>
    <name evidence="2" type="ORF">RIMI_LOCUS17970053</name>
</gene>
<name>A0ABN9M8S5_9NEOB</name>
<keyword evidence="3" id="KW-1185">Reference proteome</keyword>
<organism evidence="2 3">
    <name type="scientific">Ranitomeya imitator</name>
    <name type="common">mimic poison frog</name>
    <dbReference type="NCBI Taxonomy" id="111125"/>
    <lineage>
        <taxon>Eukaryota</taxon>
        <taxon>Metazoa</taxon>
        <taxon>Chordata</taxon>
        <taxon>Craniata</taxon>
        <taxon>Vertebrata</taxon>
        <taxon>Euteleostomi</taxon>
        <taxon>Amphibia</taxon>
        <taxon>Batrachia</taxon>
        <taxon>Anura</taxon>
        <taxon>Neobatrachia</taxon>
        <taxon>Hyloidea</taxon>
        <taxon>Dendrobatidae</taxon>
        <taxon>Dendrobatinae</taxon>
        <taxon>Ranitomeya</taxon>
    </lineage>
</organism>
<evidence type="ECO:0000256" key="1">
    <source>
        <dbReference type="SAM" id="MobiDB-lite"/>
    </source>
</evidence>
<comment type="caution">
    <text evidence="2">The sequence shown here is derived from an EMBL/GenBank/DDBJ whole genome shotgun (WGS) entry which is preliminary data.</text>
</comment>
<feature type="compositionally biased region" description="Basic and acidic residues" evidence="1">
    <location>
        <begin position="289"/>
        <end position="310"/>
    </location>
</feature>
<proteinExistence type="predicted"/>